<dbReference type="Proteomes" id="UP000815677">
    <property type="component" value="Unassembled WGS sequence"/>
</dbReference>
<name>A0ABQ0KXP3_MYCCL</name>
<evidence type="ECO:0000313" key="3">
    <source>
        <dbReference type="Proteomes" id="UP000815677"/>
    </source>
</evidence>
<accession>A0ABQ0KXP3</accession>
<keyword evidence="3" id="KW-1185">Reference proteome</keyword>
<reference evidence="2" key="1">
    <citation type="submission" date="2014-09" db="EMBL/GenBank/DDBJ databases">
        <title>Genome sequence of the luminous mushroom Mycena chlorophos for searching fungal bioluminescence genes.</title>
        <authorList>
            <person name="Tanaka Y."/>
            <person name="Kasuga D."/>
            <person name="Oba Y."/>
            <person name="Hase S."/>
            <person name="Sato K."/>
            <person name="Oba Y."/>
            <person name="Sakakibara Y."/>
        </authorList>
    </citation>
    <scope>NUCLEOTIDE SEQUENCE</scope>
</reference>
<sequence length="291" mass="32711">LHALGQKVSRRSHKGPQANSAQTKLKLSVIRRANIIDTESQTERSKDLRTEQEKSGILLWASRTSKRLPYKPLNTLQVDTELPAMATSMQTSQIDSALQHRLQTIQDYLDVLLRVSINGAPASLPAYPRQDLVRELEVSNSNLDAGVFDMLVDSNTYVPPMDPAPTVAPIETNTLLYDVPMPDAPMPGATTVTSRLRADRVLRLGDGTVLHVTVDELNALNIPAASFAKDIAKLNAMWDDTTEHWERHSVMLIQGRPIALIYWPDLFRNSGLWGPHRNTWLNWKVHDHFLF</sequence>
<feature type="region of interest" description="Disordered" evidence="1">
    <location>
        <begin position="1"/>
        <end position="23"/>
    </location>
</feature>
<evidence type="ECO:0000313" key="2">
    <source>
        <dbReference type="EMBL" id="GAT43365.1"/>
    </source>
</evidence>
<protein>
    <submittedName>
        <fullName evidence="2">Uncharacterized protein</fullName>
    </submittedName>
</protein>
<feature type="non-terminal residue" evidence="2">
    <location>
        <position position="1"/>
    </location>
</feature>
<gene>
    <name evidence="2" type="ORF">MCHLO_01048</name>
</gene>
<dbReference type="EMBL" id="DF838862">
    <property type="protein sequence ID" value="GAT43365.1"/>
    <property type="molecule type" value="Genomic_DNA"/>
</dbReference>
<proteinExistence type="predicted"/>
<evidence type="ECO:0000256" key="1">
    <source>
        <dbReference type="SAM" id="MobiDB-lite"/>
    </source>
</evidence>
<organism evidence="2 3">
    <name type="scientific">Mycena chlorophos</name>
    <name type="common">Agaric fungus</name>
    <name type="synonym">Agaricus chlorophos</name>
    <dbReference type="NCBI Taxonomy" id="658473"/>
    <lineage>
        <taxon>Eukaryota</taxon>
        <taxon>Fungi</taxon>
        <taxon>Dikarya</taxon>
        <taxon>Basidiomycota</taxon>
        <taxon>Agaricomycotina</taxon>
        <taxon>Agaricomycetes</taxon>
        <taxon>Agaricomycetidae</taxon>
        <taxon>Agaricales</taxon>
        <taxon>Marasmiineae</taxon>
        <taxon>Mycenaceae</taxon>
        <taxon>Mycena</taxon>
    </lineage>
</organism>